<organism evidence="2 3">
    <name type="scientific">Candidatus Raymondbacteria bacterium RIFOXYD12_FULL_49_13</name>
    <dbReference type="NCBI Taxonomy" id="1817890"/>
    <lineage>
        <taxon>Bacteria</taxon>
        <taxon>Raymondiibacteriota</taxon>
    </lineage>
</organism>
<evidence type="ECO:0008006" key="4">
    <source>
        <dbReference type="Google" id="ProtNLM"/>
    </source>
</evidence>
<reference evidence="2 3" key="1">
    <citation type="journal article" date="2016" name="Nat. Commun.">
        <title>Thousands of microbial genomes shed light on interconnected biogeochemical processes in an aquifer system.</title>
        <authorList>
            <person name="Anantharaman K."/>
            <person name="Brown C.T."/>
            <person name="Hug L.A."/>
            <person name="Sharon I."/>
            <person name="Castelle C.J."/>
            <person name="Probst A.J."/>
            <person name="Thomas B.C."/>
            <person name="Singh A."/>
            <person name="Wilkins M.J."/>
            <person name="Karaoz U."/>
            <person name="Brodie E.L."/>
            <person name="Williams K.H."/>
            <person name="Hubbard S.S."/>
            <person name="Banfield J.F."/>
        </authorList>
    </citation>
    <scope>NUCLEOTIDE SEQUENCE [LARGE SCALE GENOMIC DNA]</scope>
</reference>
<proteinExistence type="predicted"/>
<keyword evidence="1" id="KW-0732">Signal</keyword>
<evidence type="ECO:0000313" key="2">
    <source>
        <dbReference type="EMBL" id="OGK02788.1"/>
    </source>
</evidence>
<name>A0A1F7F881_UNCRA</name>
<sequence length="195" mass="20738">MKKLPLFALYTLMLGITSHALLNNIKDPAASIRLERKMTLSLELAWNGLAGVGPVLSYYPIPKFGLDCGLGLGGAGYKLGIRGRYLFKNDNLTPFIGAGATMGTGTMGQEAGVNDQGSTIKVKMKSCPYILLGGGLENISQGGFFFQFHLGYALLLGDDKIEYTQGTPSSTMKKSLDLSVNGGVSIGLNVGYAFR</sequence>
<dbReference type="Proteomes" id="UP000179243">
    <property type="component" value="Unassembled WGS sequence"/>
</dbReference>
<dbReference type="EMBL" id="MFYX01000102">
    <property type="protein sequence ID" value="OGK02788.1"/>
    <property type="molecule type" value="Genomic_DNA"/>
</dbReference>
<evidence type="ECO:0000256" key="1">
    <source>
        <dbReference type="SAM" id="SignalP"/>
    </source>
</evidence>
<evidence type="ECO:0000313" key="3">
    <source>
        <dbReference type="Proteomes" id="UP000179243"/>
    </source>
</evidence>
<feature type="chain" id="PRO_5009528490" description="Outer membrane protein beta-barrel domain-containing protein" evidence="1">
    <location>
        <begin position="21"/>
        <end position="195"/>
    </location>
</feature>
<gene>
    <name evidence="2" type="ORF">A2519_07550</name>
</gene>
<protein>
    <recommendedName>
        <fullName evidence="4">Outer membrane protein beta-barrel domain-containing protein</fullName>
    </recommendedName>
</protein>
<dbReference type="AlphaFoldDB" id="A0A1F7F881"/>
<comment type="caution">
    <text evidence="2">The sequence shown here is derived from an EMBL/GenBank/DDBJ whole genome shotgun (WGS) entry which is preliminary data.</text>
</comment>
<feature type="signal peptide" evidence="1">
    <location>
        <begin position="1"/>
        <end position="20"/>
    </location>
</feature>
<accession>A0A1F7F881</accession>